<dbReference type="EMBL" id="JAYKXN010000006">
    <property type="protein sequence ID" value="KAK7279833.1"/>
    <property type="molecule type" value="Genomic_DNA"/>
</dbReference>
<reference evidence="1 2" key="1">
    <citation type="submission" date="2024-01" db="EMBL/GenBank/DDBJ databases">
        <title>The genomes of 5 underutilized Papilionoideae crops provide insights into root nodulation and disease resistance.</title>
        <authorList>
            <person name="Yuan L."/>
        </authorList>
    </citation>
    <scope>NUCLEOTIDE SEQUENCE [LARGE SCALE GENOMIC DNA]</scope>
    <source>
        <strain evidence="1">LY-2023</strain>
        <tissue evidence="1">Leaf</tissue>
    </source>
</reference>
<organism evidence="1 2">
    <name type="scientific">Clitoria ternatea</name>
    <name type="common">Butterfly pea</name>
    <dbReference type="NCBI Taxonomy" id="43366"/>
    <lineage>
        <taxon>Eukaryota</taxon>
        <taxon>Viridiplantae</taxon>
        <taxon>Streptophyta</taxon>
        <taxon>Embryophyta</taxon>
        <taxon>Tracheophyta</taxon>
        <taxon>Spermatophyta</taxon>
        <taxon>Magnoliopsida</taxon>
        <taxon>eudicotyledons</taxon>
        <taxon>Gunneridae</taxon>
        <taxon>Pentapetalae</taxon>
        <taxon>rosids</taxon>
        <taxon>fabids</taxon>
        <taxon>Fabales</taxon>
        <taxon>Fabaceae</taxon>
        <taxon>Papilionoideae</taxon>
        <taxon>50 kb inversion clade</taxon>
        <taxon>NPAAA clade</taxon>
        <taxon>indigoferoid/millettioid clade</taxon>
        <taxon>Phaseoleae</taxon>
        <taxon>Clitoria</taxon>
    </lineage>
</organism>
<proteinExistence type="predicted"/>
<dbReference type="AlphaFoldDB" id="A0AAN9IGC4"/>
<dbReference type="Proteomes" id="UP001359559">
    <property type="component" value="Unassembled WGS sequence"/>
</dbReference>
<sequence length="126" mass="14276">MHRVEEVKNVDHFIRLQIRPCVCHFRPSMGRIPASISSNHGTISAPFPLLVCHAIHRLPMGRIHQNSSFNSPIPRPDPLRLPGLSHFSQFRLICMRFIHGLLCMFATWQACRISSLVATSSNHDAT</sequence>
<accession>A0AAN9IGC4</accession>
<name>A0AAN9IGC4_CLITE</name>
<keyword evidence="2" id="KW-1185">Reference proteome</keyword>
<evidence type="ECO:0000313" key="2">
    <source>
        <dbReference type="Proteomes" id="UP001359559"/>
    </source>
</evidence>
<comment type="caution">
    <text evidence="1">The sequence shown here is derived from an EMBL/GenBank/DDBJ whole genome shotgun (WGS) entry which is preliminary data.</text>
</comment>
<protein>
    <submittedName>
        <fullName evidence="1">Uncharacterized protein</fullName>
    </submittedName>
</protein>
<evidence type="ECO:0000313" key="1">
    <source>
        <dbReference type="EMBL" id="KAK7279833.1"/>
    </source>
</evidence>
<gene>
    <name evidence="1" type="ORF">RJT34_24891</name>
</gene>